<keyword evidence="3 5" id="KW-0540">Nuclease</keyword>
<dbReference type="InterPro" id="IPR005227">
    <property type="entry name" value="YqgF"/>
</dbReference>
<evidence type="ECO:0000256" key="3">
    <source>
        <dbReference type="ARBA" id="ARBA00022722"/>
    </source>
</evidence>
<dbReference type="InterPro" id="IPR006641">
    <property type="entry name" value="YqgF/RNaseH-like_dom"/>
</dbReference>
<evidence type="ECO:0000259" key="6">
    <source>
        <dbReference type="SMART" id="SM00732"/>
    </source>
</evidence>
<dbReference type="InterPro" id="IPR037027">
    <property type="entry name" value="YqgF/RNaseH-like_dom_sf"/>
</dbReference>
<evidence type="ECO:0000256" key="5">
    <source>
        <dbReference type="HAMAP-Rule" id="MF_00651"/>
    </source>
</evidence>
<dbReference type="GO" id="GO:0004518">
    <property type="term" value="F:nuclease activity"/>
    <property type="evidence" value="ECO:0007669"/>
    <property type="project" value="UniProtKB-KW"/>
</dbReference>
<dbReference type="PANTHER" id="PTHR33317:SF4">
    <property type="entry name" value="POLYNUCLEOTIDYL TRANSFERASE, RIBONUCLEASE H-LIKE SUPERFAMILY PROTEIN"/>
    <property type="match status" value="1"/>
</dbReference>
<evidence type="ECO:0000313" key="7">
    <source>
        <dbReference type="EMBL" id="XAY06246.1"/>
    </source>
</evidence>
<dbReference type="Pfam" id="PF03652">
    <property type="entry name" value="RuvX"/>
    <property type="match status" value="1"/>
</dbReference>
<organism evidence="7">
    <name type="scientific">Paraconexibacter sp. AEG42_29</name>
    <dbReference type="NCBI Taxonomy" id="2997339"/>
    <lineage>
        <taxon>Bacteria</taxon>
        <taxon>Bacillati</taxon>
        <taxon>Actinomycetota</taxon>
        <taxon>Thermoleophilia</taxon>
        <taxon>Solirubrobacterales</taxon>
        <taxon>Paraconexibacteraceae</taxon>
        <taxon>Paraconexibacter</taxon>
    </lineage>
</organism>
<dbReference type="SMART" id="SM00732">
    <property type="entry name" value="YqgFc"/>
    <property type="match status" value="1"/>
</dbReference>
<proteinExistence type="inferred from homology"/>
<keyword evidence="1 5" id="KW-0963">Cytoplasm</keyword>
<gene>
    <name evidence="7" type="ORF">DSM112329_03113</name>
</gene>
<accession>A0AAU7AX61</accession>
<dbReference type="Gene3D" id="3.30.420.140">
    <property type="entry name" value="YqgF/RNase H-like domain"/>
    <property type="match status" value="1"/>
</dbReference>
<dbReference type="KEGG" id="parq:DSM112329_03113"/>
<dbReference type="CDD" id="cd16964">
    <property type="entry name" value="YqgF"/>
    <property type="match status" value="1"/>
</dbReference>
<dbReference type="InterPro" id="IPR012337">
    <property type="entry name" value="RNaseH-like_sf"/>
</dbReference>
<comment type="subcellular location">
    <subcellularLocation>
        <location evidence="5">Cytoplasm</location>
    </subcellularLocation>
</comment>
<comment type="similarity">
    <text evidence="5">Belongs to the YqgF HJR family.</text>
</comment>
<dbReference type="EMBL" id="CP114014">
    <property type="protein sequence ID" value="XAY06246.1"/>
    <property type="molecule type" value="Genomic_DNA"/>
</dbReference>
<feature type="domain" description="YqgF/RNase H-like" evidence="6">
    <location>
        <begin position="1"/>
        <end position="102"/>
    </location>
</feature>
<evidence type="ECO:0000256" key="2">
    <source>
        <dbReference type="ARBA" id="ARBA00022517"/>
    </source>
</evidence>
<keyword evidence="2 5" id="KW-0690">Ribosome biogenesis</keyword>
<reference evidence="7" key="1">
    <citation type="submission" date="2022-12" db="EMBL/GenBank/DDBJ databases">
        <title>Paraconexibacter alkalitolerans sp. nov. and Baekduia alba sp. nov., isolated from soil and emended description of the genera Paraconexibacter (Chun et al., 2020) and Baekduia (An et al., 2020).</title>
        <authorList>
            <person name="Vieira S."/>
            <person name="Huber K.J."/>
            <person name="Geppert A."/>
            <person name="Wolf J."/>
            <person name="Neumann-Schaal M."/>
            <person name="Muesken M."/>
            <person name="Overmann J."/>
        </authorList>
    </citation>
    <scope>NUCLEOTIDE SEQUENCE</scope>
    <source>
        <strain evidence="7">AEG42_29</strain>
    </source>
</reference>
<dbReference type="GO" id="GO:0000967">
    <property type="term" value="P:rRNA 5'-end processing"/>
    <property type="evidence" value="ECO:0007669"/>
    <property type="project" value="UniProtKB-UniRule"/>
</dbReference>
<evidence type="ECO:0000256" key="4">
    <source>
        <dbReference type="ARBA" id="ARBA00022801"/>
    </source>
</evidence>
<dbReference type="PANTHER" id="PTHR33317">
    <property type="entry name" value="POLYNUCLEOTIDYL TRANSFERASE, RIBONUCLEASE H-LIKE SUPERFAMILY PROTEIN"/>
    <property type="match status" value="1"/>
</dbReference>
<name>A0AAU7AX61_9ACTN</name>
<evidence type="ECO:0000256" key="1">
    <source>
        <dbReference type="ARBA" id="ARBA00022490"/>
    </source>
</evidence>
<dbReference type="SUPFAM" id="SSF53098">
    <property type="entry name" value="Ribonuclease H-like"/>
    <property type="match status" value="1"/>
</dbReference>
<dbReference type="EC" id="3.1.-.-" evidence="5"/>
<keyword evidence="4 5" id="KW-0378">Hydrolase</keyword>
<sequence length="136" mass="14363">MRVLALDYGSARCGCALSDPTGTLATPIAPVLRPDTRKGFARVIGTVREHGVKRVVVGLPLGLSGRDTAQTTEARAFAARLAEAIPRVPVEMYDERFTTSIAAQAAGGDARTSEDSRAAAVLLLDWMTHQARGTTA</sequence>
<dbReference type="GO" id="GO:0016788">
    <property type="term" value="F:hydrolase activity, acting on ester bonds"/>
    <property type="evidence" value="ECO:0007669"/>
    <property type="project" value="UniProtKB-UniRule"/>
</dbReference>
<dbReference type="GO" id="GO:0005829">
    <property type="term" value="C:cytosol"/>
    <property type="evidence" value="ECO:0007669"/>
    <property type="project" value="TreeGrafter"/>
</dbReference>
<dbReference type="NCBIfam" id="TIGR00250">
    <property type="entry name" value="RNAse_H_YqgF"/>
    <property type="match status" value="1"/>
</dbReference>
<dbReference type="HAMAP" id="MF_00651">
    <property type="entry name" value="Nuclease_YqgF"/>
    <property type="match status" value="1"/>
</dbReference>
<comment type="function">
    <text evidence="5">Could be a nuclease involved in processing of the 5'-end of pre-16S rRNA.</text>
</comment>
<protein>
    <recommendedName>
        <fullName evidence="5">Putative pre-16S rRNA nuclease</fullName>
        <ecNumber evidence="5">3.1.-.-</ecNumber>
    </recommendedName>
</protein>
<dbReference type="AlphaFoldDB" id="A0AAU7AX61"/>